<organism evidence="1 2">
    <name type="scientific">Paracoccus alcaliphilus</name>
    <dbReference type="NCBI Taxonomy" id="34002"/>
    <lineage>
        <taxon>Bacteria</taxon>
        <taxon>Pseudomonadati</taxon>
        <taxon>Pseudomonadota</taxon>
        <taxon>Alphaproteobacteria</taxon>
        <taxon>Rhodobacterales</taxon>
        <taxon>Paracoccaceae</taxon>
        <taxon>Paracoccus</taxon>
    </lineage>
</organism>
<dbReference type="RefSeq" id="WP_090616302.1">
    <property type="nucleotide sequence ID" value="NZ_CP067124.1"/>
</dbReference>
<reference evidence="1 2" key="1">
    <citation type="submission" date="2016-10" db="EMBL/GenBank/DDBJ databases">
        <authorList>
            <person name="de Groot N.N."/>
        </authorList>
    </citation>
    <scope>NUCLEOTIDE SEQUENCE [LARGE SCALE GENOMIC DNA]</scope>
    <source>
        <strain evidence="1 2">DSM 8512</strain>
    </source>
</reference>
<dbReference type="EMBL" id="FODE01000037">
    <property type="protein sequence ID" value="SEO13241.1"/>
    <property type="molecule type" value="Genomic_DNA"/>
</dbReference>
<dbReference type="OrthoDB" id="7779169at2"/>
<accession>A0A1H8M7D4</accession>
<dbReference type="AlphaFoldDB" id="A0A1H8M7D4"/>
<dbReference type="Proteomes" id="UP000199054">
    <property type="component" value="Unassembled WGS sequence"/>
</dbReference>
<sequence length="73" mass="8324">MTQATEQTPEGQEILDIFHKLDSTKKLIFLGGFRGLSSGVFTVEQFQQWVQERFDRHDAGEKLTVADLELPKS</sequence>
<protein>
    <submittedName>
        <fullName evidence="1">Uncharacterized protein</fullName>
    </submittedName>
</protein>
<evidence type="ECO:0000313" key="2">
    <source>
        <dbReference type="Proteomes" id="UP000199054"/>
    </source>
</evidence>
<keyword evidence="2" id="KW-1185">Reference proteome</keyword>
<proteinExistence type="predicted"/>
<name>A0A1H8M7D4_9RHOB</name>
<evidence type="ECO:0000313" key="1">
    <source>
        <dbReference type="EMBL" id="SEO13241.1"/>
    </source>
</evidence>
<gene>
    <name evidence="1" type="ORF">SAMN04489859_10379</name>
</gene>
<dbReference type="STRING" id="34002.SAMN04489859_10379"/>